<reference evidence="1 2" key="1">
    <citation type="submission" date="2020-08" db="EMBL/GenBank/DDBJ databases">
        <title>Genomic Encyclopedia of Type Strains, Phase IV (KMG-IV): sequencing the most valuable type-strain genomes for metagenomic binning, comparative biology and taxonomic classification.</title>
        <authorList>
            <person name="Goeker M."/>
        </authorList>
    </citation>
    <scope>NUCLEOTIDE SEQUENCE [LARGE SCALE GENOMIC DNA]</scope>
    <source>
        <strain evidence="1 2">DSM 24194</strain>
    </source>
</reference>
<sequence length="169" mass="19186">MISLALALAAAAVKCDMPPQPEVVQRIEDRDAELFHFAFEGCNAAALEELVHPDFRMLHDLEGLVLPTGAAFLKSVADQCARRAPGGESAGYRNRRLLTPGTRVVRRLGDWGALEEGTHSFFEWEDGEWVQRGGARYMHVWKWMRTENRFRLFESISYDHGAAIPYPRR</sequence>
<dbReference type="InterPro" id="IPR032710">
    <property type="entry name" value="NTF2-like_dom_sf"/>
</dbReference>
<dbReference type="EMBL" id="JACICF010000001">
    <property type="protein sequence ID" value="MBB3764525.1"/>
    <property type="molecule type" value="Genomic_DNA"/>
</dbReference>
<protein>
    <recommendedName>
        <fullName evidence="3">DUF4440 domain-containing protein</fullName>
    </recommendedName>
</protein>
<gene>
    <name evidence="1" type="ORF">FHS50_001548</name>
</gene>
<evidence type="ECO:0008006" key="3">
    <source>
        <dbReference type="Google" id="ProtNLM"/>
    </source>
</evidence>
<keyword evidence="2" id="KW-1185">Reference proteome</keyword>
<evidence type="ECO:0000313" key="1">
    <source>
        <dbReference type="EMBL" id="MBB3764525.1"/>
    </source>
</evidence>
<evidence type="ECO:0000313" key="2">
    <source>
        <dbReference type="Proteomes" id="UP000578569"/>
    </source>
</evidence>
<name>A0A839Z4H6_9SPHN</name>
<dbReference type="SUPFAM" id="SSF54427">
    <property type="entry name" value="NTF2-like"/>
    <property type="match status" value="1"/>
</dbReference>
<dbReference type="RefSeq" id="WP_183933776.1">
    <property type="nucleotide sequence ID" value="NZ_JACICF010000001.1"/>
</dbReference>
<dbReference type="AlphaFoldDB" id="A0A839Z4H6"/>
<dbReference type="Proteomes" id="UP000578569">
    <property type="component" value="Unassembled WGS sequence"/>
</dbReference>
<organism evidence="1 2">
    <name type="scientific">Sphingomicrobium lutaoense</name>
    <dbReference type="NCBI Taxonomy" id="515949"/>
    <lineage>
        <taxon>Bacteria</taxon>
        <taxon>Pseudomonadati</taxon>
        <taxon>Pseudomonadota</taxon>
        <taxon>Alphaproteobacteria</taxon>
        <taxon>Sphingomonadales</taxon>
        <taxon>Sphingomonadaceae</taxon>
        <taxon>Sphingomicrobium</taxon>
    </lineage>
</organism>
<comment type="caution">
    <text evidence="1">The sequence shown here is derived from an EMBL/GenBank/DDBJ whole genome shotgun (WGS) entry which is preliminary data.</text>
</comment>
<proteinExistence type="predicted"/>
<accession>A0A839Z4H6</accession>